<proteinExistence type="predicted"/>
<evidence type="ECO:0000313" key="2">
    <source>
        <dbReference type="Proteomes" id="UP001162992"/>
    </source>
</evidence>
<accession>A0ACC2DRL6</accession>
<dbReference type="Proteomes" id="UP001162992">
    <property type="component" value="Chromosome 5"/>
</dbReference>
<evidence type="ECO:0000313" key="1">
    <source>
        <dbReference type="EMBL" id="KAJ7556839.1"/>
    </source>
</evidence>
<reference evidence="2" key="1">
    <citation type="journal article" date="2024" name="Proc. Natl. Acad. Sci. U.S.A.">
        <title>Extraordinary preservation of gene collinearity over three hundred million years revealed in homosporous lycophytes.</title>
        <authorList>
            <person name="Li C."/>
            <person name="Wickell D."/>
            <person name="Kuo L.Y."/>
            <person name="Chen X."/>
            <person name="Nie B."/>
            <person name="Liao X."/>
            <person name="Peng D."/>
            <person name="Ji J."/>
            <person name="Jenkins J."/>
            <person name="Williams M."/>
            <person name="Shu S."/>
            <person name="Plott C."/>
            <person name="Barry K."/>
            <person name="Rajasekar S."/>
            <person name="Grimwood J."/>
            <person name="Han X."/>
            <person name="Sun S."/>
            <person name="Hou Z."/>
            <person name="He W."/>
            <person name="Dai G."/>
            <person name="Sun C."/>
            <person name="Schmutz J."/>
            <person name="Leebens-Mack J.H."/>
            <person name="Li F.W."/>
            <person name="Wang L."/>
        </authorList>
    </citation>
    <scope>NUCLEOTIDE SEQUENCE [LARGE SCALE GENOMIC DNA]</scope>
    <source>
        <strain evidence="2">cv. PW_Plant_1</strain>
    </source>
</reference>
<keyword evidence="2" id="KW-1185">Reference proteome</keyword>
<sequence>MISIRSYIGRHMQRYGLHDATGEQLDVRRWERMEMMRFWGMERDLGMGTRSGWMRVIQRQRMRVSMRGGGDMQHLFVEPDAETQEEPAVPAPRRRGRPRRSRGGGGGGLGALFVERTGVSQVVEGQVGSKFFSQSTRSQLRGRPGGSSRGGAVGASQEGAGGRERGRGRGRGQGRGKGGRRGKGRGRGSP</sequence>
<comment type="caution">
    <text evidence="1">The sequence shown here is derived from an EMBL/GenBank/DDBJ whole genome shotgun (WGS) entry which is preliminary data.</text>
</comment>
<name>A0ACC2DRL6_DIPCM</name>
<organism evidence="1 2">
    <name type="scientific">Diphasiastrum complanatum</name>
    <name type="common">Issler's clubmoss</name>
    <name type="synonym">Lycopodium complanatum</name>
    <dbReference type="NCBI Taxonomy" id="34168"/>
    <lineage>
        <taxon>Eukaryota</taxon>
        <taxon>Viridiplantae</taxon>
        <taxon>Streptophyta</taxon>
        <taxon>Embryophyta</taxon>
        <taxon>Tracheophyta</taxon>
        <taxon>Lycopodiopsida</taxon>
        <taxon>Lycopodiales</taxon>
        <taxon>Lycopodiaceae</taxon>
        <taxon>Lycopodioideae</taxon>
        <taxon>Diphasiastrum</taxon>
    </lineage>
</organism>
<protein>
    <submittedName>
        <fullName evidence="1">Uncharacterized protein</fullName>
    </submittedName>
</protein>
<dbReference type="EMBL" id="CM055096">
    <property type="protein sequence ID" value="KAJ7556839.1"/>
    <property type="molecule type" value="Genomic_DNA"/>
</dbReference>
<gene>
    <name evidence="1" type="ORF">O6H91_05G100700</name>
</gene>